<gene>
    <name evidence="4" type="ORF">CTEN210_02447</name>
</gene>
<evidence type="ECO:0000313" key="4">
    <source>
        <dbReference type="EMBL" id="GFH45973.1"/>
    </source>
</evidence>
<dbReference type="InterPro" id="IPR017896">
    <property type="entry name" value="4Fe4S_Fe-S-bd"/>
</dbReference>
<comment type="caution">
    <text evidence="4">The sequence shown here is derived from an EMBL/GenBank/DDBJ whole genome shotgun (WGS) entry which is preliminary data.</text>
</comment>
<proteinExistence type="predicted"/>
<keyword evidence="5" id="KW-1185">Reference proteome</keyword>
<feature type="compositionally biased region" description="Polar residues" evidence="1">
    <location>
        <begin position="345"/>
        <end position="357"/>
    </location>
</feature>
<feature type="region of interest" description="Disordered" evidence="1">
    <location>
        <begin position="337"/>
        <end position="363"/>
    </location>
</feature>
<reference evidence="4 5" key="1">
    <citation type="journal article" date="2021" name="Sci. Rep.">
        <title>The genome of the diatom Chaetoceros tenuissimus carries an ancient integrated fragment of an extant virus.</title>
        <authorList>
            <person name="Hongo Y."/>
            <person name="Kimura K."/>
            <person name="Takaki Y."/>
            <person name="Yoshida Y."/>
            <person name="Baba S."/>
            <person name="Kobayashi G."/>
            <person name="Nagasaki K."/>
            <person name="Hano T."/>
            <person name="Tomaru Y."/>
        </authorList>
    </citation>
    <scope>NUCLEOTIDE SEQUENCE [LARGE SCALE GENOMIC DNA]</scope>
    <source>
        <strain evidence="4 5">NIES-3715</strain>
    </source>
</reference>
<evidence type="ECO:0000313" key="5">
    <source>
        <dbReference type="Proteomes" id="UP001054902"/>
    </source>
</evidence>
<accession>A0AAD3CHZ7</accession>
<feature type="chain" id="PRO_5041901388" description="4Fe-4S ferredoxin-type domain-containing protein" evidence="2">
    <location>
        <begin position="19"/>
        <end position="552"/>
    </location>
</feature>
<evidence type="ECO:0000256" key="1">
    <source>
        <dbReference type="SAM" id="MobiDB-lite"/>
    </source>
</evidence>
<dbReference type="AlphaFoldDB" id="A0AAD3CHZ7"/>
<dbReference type="Proteomes" id="UP001054902">
    <property type="component" value="Unassembled WGS sequence"/>
</dbReference>
<dbReference type="PANTHER" id="PTHR44579">
    <property type="entry name" value="OS01G0730500 PROTEIN"/>
    <property type="match status" value="1"/>
</dbReference>
<keyword evidence="2" id="KW-0732">Signal</keyword>
<feature type="signal peptide" evidence="2">
    <location>
        <begin position="1"/>
        <end position="18"/>
    </location>
</feature>
<protein>
    <recommendedName>
        <fullName evidence="3">4Fe-4S ferredoxin-type domain-containing protein</fullName>
    </recommendedName>
</protein>
<dbReference type="PANTHER" id="PTHR44579:SF2">
    <property type="entry name" value="OS01G0730500 PROTEIN"/>
    <property type="match status" value="1"/>
</dbReference>
<dbReference type="Gene3D" id="3.30.70.20">
    <property type="match status" value="1"/>
</dbReference>
<evidence type="ECO:0000259" key="3">
    <source>
        <dbReference type="PROSITE" id="PS51379"/>
    </source>
</evidence>
<dbReference type="EMBL" id="BLLK01000022">
    <property type="protein sequence ID" value="GFH45973.1"/>
    <property type="molecule type" value="Genomic_DNA"/>
</dbReference>
<feature type="domain" description="4Fe-4S ferredoxin-type" evidence="3">
    <location>
        <begin position="383"/>
        <end position="412"/>
    </location>
</feature>
<dbReference type="PROSITE" id="PS51379">
    <property type="entry name" value="4FE4S_FER_2"/>
    <property type="match status" value="1"/>
</dbReference>
<dbReference type="SUPFAM" id="SSF54862">
    <property type="entry name" value="4Fe-4S ferredoxins"/>
    <property type="match status" value="1"/>
</dbReference>
<name>A0AAD3CHZ7_9STRA</name>
<dbReference type="Pfam" id="PF13370">
    <property type="entry name" value="Fer4_13"/>
    <property type="match status" value="1"/>
</dbReference>
<sequence length="552" mass="62356">MKFQYFALLQLSISLVDAFTSCNIGNVKKTSRMPLESSWGVADDWSKLSSKENTSESLSTMYNIDLVSEAADKMSCGTDTFSEYEPSDSDEMIIEALDTIYSQIVDLEGPNLYDTTETREDTDNTLKLLDEIGREISLLIRCNESPDELLIETGRKLPAITPEEIYESSQLLQKNANGDLQPTDFFTSSVQAIFHMHATPIQSNDGKRKELVLTRDGIASWMTRSLGEKVGEHDRRITVVLAKYSTYGSGVITLREFENLYVDAASRSMVQKKVGKKKAKSIPTIKSVWRDLENHGFMPPILEDRKLEQHLIDERYGKIKDSPGTITVDECEILEWRDDEHSSPRESSNSQMEGASSDTKKSSHELVPLLADGKTPRRIRDGEFVFIDEESCIGCKQCVNTAPQSFQILESGRARTYSQSNMKEVDIAVTICPVSCMHKVAYHELVEMETARDVKSQDYGRGHMGNSNAHIPLNVARIDSDVNRKTSWYHTLKHKCFTSKSCPQRGCYNCPHYGEDGKNPYFLKKQRETDHLRAQELIATGEADKFRITADL</sequence>
<organism evidence="4 5">
    <name type="scientific">Chaetoceros tenuissimus</name>
    <dbReference type="NCBI Taxonomy" id="426638"/>
    <lineage>
        <taxon>Eukaryota</taxon>
        <taxon>Sar</taxon>
        <taxon>Stramenopiles</taxon>
        <taxon>Ochrophyta</taxon>
        <taxon>Bacillariophyta</taxon>
        <taxon>Coscinodiscophyceae</taxon>
        <taxon>Chaetocerotophycidae</taxon>
        <taxon>Chaetocerotales</taxon>
        <taxon>Chaetocerotaceae</taxon>
        <taxon>Chaetoceros</taxon>
    </lineage>
</organism>
<evidence type="ECO:0000256" key="2">
    <source>
        <dbReference type="SAM" id="SignalP"/>
    </source>
</evidence>